<protein>
    <submittedName>
        <fullName evidence="1">Uncharacterized protein</fullName>
    </submittedName>
</protein>
<organism evidence="1 2">
    <name type="scientific">Sphingopyxis macrogoltabida</name>
    <name type="common">Sphingomonas macrogoltabidus</name>
    <dbReference type="NCBI Taxonomy" id="33050"/>
    <lineage>
        <taxon>Bacteria</taxon>
        <taxon>Pseudomonadati</taxon>
        <taxon>Pseudomonadota</taxon>
        <taxon>Alphaproteobacteria</taxon>
        <taxon>Sphingomonadales</taxon>
        <taxon>Sphingomonadaceae</taxon>
        <taxon>Sphingopyxis</taxon>
    </lineage>
</organism>
<accession>A0AAC9AYU0</accession>
<gene>
    <name evidence="1" type="ORF">ATM17_25740</name>
</gene>
<dbReference type="KEGG" id="smaz:LH19_25170"/>
<dbReference type="SUPFAM" id="SSF51905">
    <property type="entry name" value="FAD/NAD(P)-binding domain"/>
    <property type="match status" value="1"/>
</dbReference>
<reference evidence="1 2" key="2">
    <citation type="journal article" date="2016" name="Genome Announc.">
        <title>Complete Genome Sequence of Sphingopyxis macrogoltabida Strain 203N (NBRC 111659), a Polyethylene Glycol Degrader.</title>
        <authorList>
            <person name="Ohtsubo Y."/>
            <person name="Nonoyama S."/>
            <person name="Nagata Y."/>
            <person name="Numata M."/>
            <person name="Tsuchikane K."/>
            <person name="Hosoyama A."/>
            <person name="Yamazoe A."/>
            <person name="Tsuda M."/>
            <person name="Fujita N."/>
            <person name="Kawai F."/>
        </authorList>
    </citation>
    <scope>NUCLEOTIDE SEQUENCE [LARGE SCALE GENOMIC DNA]</scope>
    <source>
        <strain evidence="1 2">203N</strain>
    </source>
</reference>
<dbReference type="AlphaFoldDB" id="A0AAC9AYU0"/>
<dbReference type="Gene3D" id="3.50.50.60">
    <property type="entry name" value="FAD/NAD(P)-binding domain"/>
    <property type="match status" value="1"/>
</dbReference>
<reference evidence="2" key="1">
    <citation type="submission" date="2015-11" db="EMBL/GenBank/DDBJ databases">
        <title>Complete genome sequence of a polyethylene-glycol degrader Sphingopyxis macrogoltabida 203N (NBRC 111659).</title>
        <authorList>
            <person name="Yoshiyuki O."/>
            <person name="Shouta N."/>
            <person name="Nagata Y."/>
            <person name="Numata M."/>
            <person name="Tsuchikane K."/>
            <person name="Hosoyama A."/>
            <person name="Yamazoe A."/>
            <person name="Tsuda M."/>
            <person name="Fujita N."/>
            <person name="Kawai F."/>
        </authorList>
    </citation>
    <scope>NUCLEOTIDE SEQUENCE [LARGE SCALE GENOMIC DNA]</scope>
    <source>
        <strain evidence="2">203N</strain>
    </source>
</reference>
<keyword evidence="2" id="KW-1185">Reference proteome</keyword>
<evidence type="ECO:0000313" key="1">
    <source>
        <dbReference type="EMBL" id="AMU92422.1"/>
    </source>
</evidence>
<name>A0AAC9AYU0_SPHMC</name>
<sequence length="298" mass="32527">MHSADAFEYDLAIIGGGLVGSLLTLALRQYRPDIVFTVVESGPHFGGEFLEAGVTAELPPALHELIDPLIVKAWPGCFVNYPGRSQHFADEILLLDPRQIHLEIVDHPGALHCHAGSRVQAVAGKQIIHARGELAARLIVDANDARIQSDLEIERVTRYRDFRLHHDLDLPVLADMSETAGDWAFLQLFPVDAERIVVEHFRHRAASSSRPAPSGGSVAIAPDAAEGVADGEAPDLAAAHFLSLLQVAAELAAGFVELELRDEAELRAFFARQMREGRDRARSMFEFARHCRGSEGAG</sequence>
<dbReference type="EMBL" id="CP013344">
    <property type="protein sequence ID" value="AMU92422.1"/>
    <property type="molecule type" value="Genomic_DNA"/>
</dbReference>
<dbReference type="Proteomes" id="UP000076088">
    <property type="component" value="Chromosome"/>
</dbReference>
<proteinExistence type="predicted"/>
<evidence type="ECO:0000313" key="2">
    <source>
        <dbReference type="Proteomes" id="UP000076088"/>
    </source>
</evidence>
<dbReference type="InterPro" id="IPR036188">
    <property type="entry name" value="FAD/NAD-bd_sf"/>
</dbReference>
<dbReference type="RefSeq" id="WP_054732569.1">
    <property type="nucleotide sequence ID" value="NZ_CP009429.1"/>
</dbReference>